<keyword evidence="3" id="KW-1185">Reference proteome</keyword>
<dbReference type="Pfam" id="PF09346">
    <property type="entry name" value="SMI1_KNR4"/>
    <property type="match status" value="1"/>
</dbReference>
<evidence type="ECO:0000313" key="2">
    <source>
        <dbReference type="EMBL" id="VTR95755.1"/>
    </source>
</evidence>
<dbReference type="InterPro" id="IPR018958">
    <property type="entry name" value="Knr4/Smi1-like_dom"/>
</dbReference>
<accession>A0A6P2D5N1</accession>
<organism evidence="2 3">
    <name type="scientific">Gemmata massiliana</name>
    <dbReference type="NCBI Taxonomy" id="1210884"/>
    <lineage>
        <taxon>Bacteria</taxon>
        <taxon>Pseudomonadati</taxon>
        <taxon>Planctomycetota</taxon>
        <taxon>Planctomycetia</taxon>
        <taxon>Gemmatales</taxon>
        <taxon>Gemmataceae</taxon>
        <taxon>Gemmata</taxon>
    </lineage>
</organism>
<dbReference type="Proteomes" id="UP000464178">
    <property type="component" value="Chromosome"/>
</dbReference>
<evidence type="ECO:0000313" key="3">
    <source>
        <dbReference type="Proteomes" id="UP000464178"/>
    </source>
</evidence>
<dbReference type="SUPFAM" id="SSF160631">
    <property type="entry name" value="SMI1/KNR4-like"/>
    <property type="match status" value="1"/>
</dbReference>
<sequence length="136" mass="14820">MTEDALKRIEGGLAIILPAEYRNFMLARGAGLREFNKACGRRLAEALDLTANDVLITNCTERKPGSGTADAYPKWWQTFVLIGTDGGGGYYCLHLDGTPGVWTIGSDDDGEAEKLHGSLSDFVEDQVKRCQEPPNV</sequence>
<dbReference type="Gene3D" id="3.40.1580.10">
    <property type="entry name" value="SMI1/KNR4-like"/>
    <property type="match status" value="1"/>
</dbReference>
<gene>
    <name evidence="2" type="ORF">SOIL9_19590</name>
</gene>
<dbReference type="InterPro" id="IPR037883">
    <property type="entry name" value="Knr4/Smi1-like_sf"/>
</dbReference>
<dbReference type="RefSeq" id="WP_162670131.1">
    <property type="nucleotide sequence ID" value="NZ_LR593886.1"/>
</dbReference>
<evidence type="ECO:0000259" key="1">
    <source>
        <dbReference type="SMART" id="SM00860"/>
    </source>
</evidence>
<dbReference type="AlphaFoldDB" id="A0A6P2D5N1"/>
<dbReference type="EMBL" id="LR593886">
    <property type="protein sequence ID" value="VTR95755.1"/>
    <property type="molecule type" value="Genomic_DNA"/>
</dbReference>
<reference evidence="2 3" key="1">
    <citation type="submission" date="2019-05" db="EMBL/GenBank/DDBJ databases">
        <authorList>
            <consortium name="Science for Life Laboratories"/>
        </authorList>
    </citation>
    <scope>NUCLEOTIDE SEQUENCE [LARGE SCALE GENOMIC DNA]</scope>
    <source>
        <strain evidence="2">Soil9</strain>
    </source>
</reference>
<proteinExistence type="predicted"/>
<dbReference type="SMART" id="SM00860">
    <property type="entry name" value="SMI1_KNR4"/>
    <property type="match status" value="1"/>
</dbReference>
<feature type="domain" description="Knr4/Smi1-like" evidence="1">
    <location>
        <begin position="1"/>
        <end position="125"/>
    </location>
</feature>
<name>A0A6P2D5N1_9BACT</name>
<dbReference type="KEGG" id="gms:SOIL9_19590"/>
<protein>
    <submittedName>
        <fullName evidence="2">: SMI1_KNR4</fullName>
    </submittedName>
</protein>